<proteinExistence type="predicted"/>
<dbReference type="PIRSF" id="PIRSF034934">
    <property type="entry name" value="AbiF_AbiD"/>
    <property type="match status" value="1"/>
</dbReference>
<dbReference type="RefSeq" id="WP_060917164.1">
    <property type="nucleotide sequence ID" value="NZ_KQ959999.1"/>
</dbReference>
<keyword evidence="2" id="KW-1185">Reference proteome</keyword>
<accession>A0A134ARD5</accession>
<dbReference type="PATRIC" id="fig|157687.3.peg.58"/>
<organism evidence="1 2">
    <name type="scientific">Leptotrichia wadei</name>
    <dbReference type="NCBI Taxonomy" id="157687"/>
    <lineage>
        <taxon>Bacteria</taxon>
        <taxon>Fusobacteriati</taxon>
        <taxon>Fusobacteriota</taxon>
        <taxon>Fusobacteriia</taxon>
        <taxon>Fusobacteriales</taxon>
        <taxon>Leptotrichiaceae</taxon>
        <taxon>Leptotrichia</taxon>
    </lineage>
</organism>
<evidence type="ECO:0000313" key="1">
    <source>
        <dbReference type="EMBL" id="KXB70262.1"/>
    </source>
</evidence>
<sequence>MNKTYKFLTFEEQKDLFKERGMKFEDENNAIETLKFINYYKIKEFSLPFLKEDGTYKDDTYFEVILDRFYWDKNLRLYFLRITEKIEIFLKTQVSHILSREFGGTGYLKFKNWIDKNNYCRAYTILKEKEFKNKLRIYVEKNKDKVLLRDYTFEKIETFPIWLAFELLTFGDIIDLYLLLDKKYKTEISNVVSLKPYDFETWLKNIRLVRNLSAHHSNIIDMYFETKPKIQNNNLTNKLYLYSDKDTTTNKIALSIVIMEYLVFKINSKFPGGAIKKALKHLCIKHPKDNPEKADIDARRLGFKNFRIIENLKI</sequence>
<dbReference type="Pfam" id="PF07751">
    <property type="entry name" value="Abi_2"/>
    <property type="match status" value="1"/>
</dbReference>
<dbReference type="AlphaFoldDB" id="A0A134ARD5"/>
<evidence type="ECO:0000313" key="2">
    <source>
        <dbReference type="Proteomes" id="UP000070483"/>
    </source>
</evidence>
<gene>
    <name evidence="1" type="ORF">HMPREF3180_00056</name>
</gene>
<dbReference type="InterPro" id="IPR011664">
    <property type="entry name" value="Abi_system_AbiD/AbiF-like"/>
</dbReference>
<dbReference type="OrthoDB" id="5363652at2"/>
<dbReference type="EMBL" id="LSDD01000004">
    <property type="protein sequence ID" value="KXB70262.1"/>
    <property type="molecule type" value="Genomic_DNA"/>
</dbReference>
<comment type="caution">
    <text evidence="1">The sequence shown here is derived from an EMBL/GenBank/DDBJ whole genome shotgun (WGS) entry which is preliminary data.</text>
</comment>
<name>A0A134ARD5_9FUSO</name>
<protein>
    <submittedName>
        <fullName evidence="1">Abi-like protein</fullName>
    </submittedName>
</protein>
<dbReference type="InterPro" id="IPR017034">
    <property type="entry name" value="Abi_system_AbiD/AbiF"/>
</dbReference>
<reference evidence="2" key="1">
    <citation type="submission" date="2016-01" db="EMBL/GenBank/DDBJ databases">
        <authorList>
            <person name="Mitreva M."/>
            <person name="Pepin K.H."/>
            <person name="Mihindukulasuriya K.A."/>
            <person name="Fulton R."/>
            <person name="Fronick C."/>
            <person name="O'Laughlin M."/>
            <person name="Miner T."/>
            <person name="Herter B."/>
            <person name="Rosa B.A."/>
            <person name="Cordes M."/>
            <person name="Tomlinson C."/>
            <person name="Wollam A."/>
            <person name="Palsikar V.B."/>
            <person name="Mardis E.R."/>
            <person name="Wilson R.K."/>
        </authorList>
    </citation>
    <scope>NUCLEOTIDE SEQUENCE [LARGE SCALE GENOMIC DNA]</scope>
    <source>
        <strain evidence="2">KA00185</strain>
    </source>
</reference>
<dbReference type="Proteomes" id="UP000070483">
    <property type="component" value="Unassembled WGS sequence"/>
</dbReference>
<dbReference type="STRING" id="157687.HMPREF3180_00056"/>